<feature type="compositionally biased region" description="Gly residues" evidence="1">
    <location>
        <begin position="1329"/>
        <end position="1341"/>
    </location>
</feature>
<feature type="compositionally biased region" description="Low complexity" evidence="1">
    <location>
        <begin position="1633"/>
        <end position="1692"/>
    </location>
</feature>
<dbReference type="Gene3D" id="3.30.200.20">
    <property type="entry name" value="Phosphorylase Kinase, domain 1"/>
    <property type="match status" value="1"/>
</dbReference>
<feature type="region of interest" description="Disordered" evidence="1">
    <location>
        <begin position="1563"/>
        <end position="1602"/>
    </location>
</feature>
<dbReference type="OrthoDB" id="535945at2759"/>
<feature type="region of interest" description="Disordered" evidence="1">
    <location>
        <begin position="755"/>
        <end position="794"/>
    </location>
</feature>
<organism evidence="3 4">
    <name type="scientific">Chlamydomonas schloesseri</name>
    <dbReference type="NCBI Taxonomy" id="2026947"/>
    <lineage>
        <taxon>Eukaryota</taxon>
        <taxon>Viridiplantae</taxon>
        <taxon>Chlorophyta</taxon>
        <taxon>core chlorophytes</taxon>
        <taxon>Chlorophyceae</taxon>
        <taxon>CS clade</taxon>
        <taxon>Chlamydomonadales</taxon>
        <taxon>Chlamydomonadaceae</taxon>
        <taxon>Chlamydomonas</taxon>
    </lineage>
</organism>
<dbReference type="PROSITE" id="PS50011">
    <property type="entry name" value="PROTEIN_KINASE_DOM"/>
    <property type="match status" value="1"/>
</dbReference>
<dbReference type="InterPro" id="IPR011009">
    <property type="entry name" value="Kinase-like_dom_sf"/>
</dbReference>
<dbReference type="InterPro" id="IPR051681">
    <property type="entry name" value="Ser/Thr_Kinases-Pseudokinases"/>
</dbReference>
<evidence type="ECO:0000256" key="1">
    <source>
        <dbReference type="SAM" id="MobiDB-lite"/>
    </source>
</evidence>
<feature type="compositionally biased region" description="Gly residues" evidence="1">
    <location>
        <begin position="1786"/>
        <end position="1797"/>
    </location>
</feature>
<feature type="region of interest" description="Disordered" evidence="1">
    <location>
        <begin position="1778"/>
        <end position="1802"/>
    </location>
</feature>
<feature type="region of interest" description="Disordered" evidence="1">
    <location>
        <begin position="829"/>
        <end position="899"/>
    </location>
</feature>
<feature type="region of interest" description="Disordered" evidence="1">
    <location>
        <begin position="1327"/>
        <end position="1346"/>
    </location>
</feature>
<feature type="compositionally biased region" description="Low complexity" evidence="1">
    <location>
        <begin position="884"/>
        <end position="899"/>
    </location>
</feature>
<dbReference type="InterPro" id="IPR000719">
    <property type="entry name" value="Prot_kinase_dom"/>
</dbReference>
<feature type="compositionally biased region" description="Gly residues" evidence="1">
    <location>
        <begin position="855"/>
        <end position="876"/>
    </location>
</feature>
<dbReference type="PANTHER" id="PTHR44329:SF214">
    <property type="entry name" value="PROTEIN KINASE DOMAIN-CONTAINING PROTEIN"/>
    <property type="match status" value="1"/>
</dbReference>
<evidence type="ECO:0000313" key="4">
    <source>
        <dbReference type="Proteomes" id="UP000613740"/>
    </source>
</evidence>
<feature type="region of interest" description="Disordered" evidence="1">
    <location>
        <begin position="923"/>
        <end position="960"/>
    </location>
</feature>
<feature type="compositionally biased region" description="Low complexity" evidence="1">
    <location>
        <begin position="1581"/>
        <end position="1602"/>
    </location>
</feature>
<dbReference type="GO" id="GO:0004674">
    <property type="term" value="F:protein serine/threonine kinase activity"/>
    <property type="evidence" value="ECO:0007669"/>
    <property type="project" value="TreeGrafter"/>
</dbReference>
<feature type="compositionally biased region" description="Low complexity" evidence="1">
    <location>
        <begin position="1048"/>
        <end position="1059"/>
    </location>
</feature>
<keyword evidence="4" id="KW-1185">Reference proteome</keyword>
<gene>
    <name evidence="3" type="ORF">HYH02_010317</name>
</gene>
<dbReference type="Gene3D" id="1.10.510.10">
    <property type="entry name" value="Transferase(Phosphotransferase) domain 1"/>
    <property type="match status" value="1"/>
</dbReference>
<proteinExistence type="predicted"/>
<name>A0A835TB57_9CHLO</name>
<feature type="region of interest" description="Disordered" evidence="1">
    <location>
        <begin position="1018"/>
        <end position="1059"/>
    </location>
</feature>
<evidence type="ECO:0000313" key="3">
    <source>
        <dbReference type="EMBL" id="KAG2440432.1"/>
    </source>
</evidence>
<feature type="compositionally biased region" description="Gly residues" evidence="1">
    <location>
        <begin position="1563"/>
        <end position="1580"/>
    </location>
</feature>
<feature type="compositionally biased region" description="Gly residues" evidence="1">
    <location>
        <begin position="530"/>
        <end position="539"/>
    </location>
</feature>
<dbReference type="Pfam" id="PF00069">
    <property type="entry name" value="Pkinase"/>
    <property type="match status" value="1"/>
</dbReference>
<evidence type="ECO:0000259" key="2">
    <source>
        <dbReference type="PROSITE" id="PS50011"/>
    </source>
</evidence>
<dbReference type="Proteomes" id="UP000613740">
    <property type="component" value="Unassembled WGS sequence"/>
</dbReference>
<feature type="region of interest" description="Disordered" evidence="1">
    <location>
        <begin position="530"/>
        <end position="552"/>
    </location>
</feature>
<feature type="region of interest" description="Disordered" evidence="1">
    <location>
        <begin position="1633"/>
        <end position="1699"/>
    </location>
</feature>
<dbReference type="PANTHER" id="PTHR44329">
    <property type="entry name" value="SERINE/THREONINE-PROTEIN KINASE TNNI3K-RELATED"/>
    <property type="match status" value="1"/>
</dbReference>
<dbReference type="Pfam" id="PF07714">
    <property type="entry name" value="PK_Tyr_Ser-Thr"/>
    <property type="match status" value="1"/>
</dbReference>
<comment type="caution">
    <text evidence="3">The sequence shown here is derived from an EMBL/GenBank/DDBJ whole genome shotgun (WGS) entry which is preliminary data.</text>
</comment>
<dbReference type="InterPro" id="IPR001245">
    <property type="entry name" value="Ser-Thr/Tyr_kinase_cat_dom"/>
</dbReference>
<feature type="compositionally biased region" description="Gly residues" evidence="1">
    <location>
        <begin position="762"/>
        <end position="774"/>
    </location>
</feature>
<dbReference type="EMBL" id="JAEHOD010000038">
    <property type="protein sequence ID" value="KAG2440432.1"/>
    <property type="molecule type" value="Genomic_DNA"/>
</dbReference>
<sequence length="2055" mass="206033">MSASSAIYSQYPELQPLLENLRLYVDLQPGARLQLLRSSIDGISCDTLLRLYNGLGLLRMQYQAMSSLSGGIRPEMRMVYPYLFVKYAQLGPFWVEDLAITCASVADLSAAACPQQPPTVQNVTSQDEFLGALRLMEAADMPACVRHQTVLRLTRNITLDVARWPQDGVYITSNLTIEASSDTGAPVILDFAGGLNLFKLRAASFVQLRGVVLTNLALSPVGAYVVPIWPFQFERELKFKEEARLHLVNVTGVIPADEYVHVQYWTTILTNPTAAIAALAAWQRLVQRMELLAMTPDSLTFSRLCAMGVTGENIMVTTRNFGTRQLFPVTGVNQLLGTDFRAGPPYMAAIYNANMLMRYLAMSDADYARLAEQDGLTNGNTTTVLLLLQGDVTLDPANCPPPGTLQIRRKFIIQGKPFKNVTLDLRGVTSLLTTTGLGVVHFRQLTVRRAGWLLPYNRTTAISEKHASVFMQASMWPVLFDRNGVAKVDIGNTTLRVSPQEMQIYASCFAYHNATSLVAGGTTSLVGGGGGGSGGGSGGATSTSSSTVVPSLPGSLTPQMCSEVFPRDTLVVSNSSDLVIASMVITSFHAENITLSADPNVTRPDLEALLQGSYPTVVLGTDSGGGGGTSHTGAIIGGVVAAAVCALLLTVGLLMYLNRRARNREHEKHLRGLQAKQAHHLEELSKTNPLAQLILDHLAGKDPGVAQLVVTNTGLSHDASASASASVATAGGPGPSDTHCTCSASTGVLAPAASASAHHGSGTTGGGASSGGNLGVAPVSSATEGGDPKSRGDVAALRDTPVNIAASDLAELFKHLTILGVANIPPAGEGASGPQHALGRESRGKGLAGAAVPAGGSGLGGAGASAGASAGAGGGSSHTTSPLGSSHTASPPGAAAAGGSSLLPQLSGFAGFTAAMAARLQRRTSATGLRHQRTGTERERSSDAVTGMREPRPEVAARRGASVNGVLPSAVVAAAVAAAARGGFNSAGKDVEAGGGTQAAKSAAAAAAAAAAATATATTGSAGGDSTSGSKPNDSGVPSAEAGGGAKQQGSSGSDPKALEATTAAAKAVAALPSTLTEQISQSPVLEELLRLSVDLAGEIDDNQLIVTDVVASGGFGTVYKGMWHNLPVAVKIVLFSTASVNRRIALQEAALSKSISHPNIIATYAVDAKPMTVLGRVLSAQQTHSGSLAGGLPSKSLADIQEWRLYIIQEFADGGTLRRALDRGVFHDPHTGLPRMDALLDIAQGVAAALAHLHTKNVVHGDLNPKNVLLKIAPLPLGSLGHHGISMSTTRSSASGSVPGTAASGKAGGWGGGGGAGAVYPLLKGSQQPGGGGQTGGGGMMTPPGSSQFGSYPLAGRCGFAIKVADFGLSVKMENSHISGLRQGTPFYAAPELTTLGIFSRAADTYAYGVLLWELFWGRPIWVPDARAPGGYVQHADFPHLPRECPPEYAQLLADCLQVNHLQRPCFEDVLARLRLMAQGLAMAAACLAPSSSGTYGPLDSAASLTMPGLPVAVAVGGGGGGGGCYAPGAGGALLHGMLAAGSTGGSTGGHQRFSGNGMSVGGSGGGGGGGAGAGGMNGVGMAAQQQQQQQQQQQRGASMGAHLAATGVAAAANRAGLAGMAPAPGGGGAALPAAGSGVHQHQLQIQMQPLQHQQQQQQQAQYSPHHPQQQQQQQLSQQQQQQQQYAPPQHGIGRGNMAAGTGVAAAALAQQQAAARSPSGQGAVLGGFNANTAGGGRLPPIPPAAALQAPPPAAVAGSAGAAAAAATALAVTQQGRAPVPQTGGCPGAGGAGSGSTAGPVTPVTDENDDVTSAESLIAVEVCPSALQNIARSPDTTTGGGGLKRDSRDATAATVAAAAAAAAAAVATAAARGAQVAPSGGGGGGNGATAAATGGAAPGCISGGAFNGFSLDPDRGSNGSAPSNLSAAALSAPAHAGLALQGQDGAGAGAGAFTADYALAGGSGGAVGIDNGMGVLPAATAAALAADDELLAQLMAASAAGGGGAGGGGAWGVIGGVPQQRLTATAMAAAAAGLEAIIEEDDEHEHEARRASNA</sequence>
<feature type="region of interest" description="Disordered" evidence="1">
    <location>
        <begin position="1289"/>
        <end position="1308"/>
    </location>
</feature>
<reference evidence="3" key="1">
    <citation type="journal article" date="2020" name="bioRxiv">
        <title>Comparative genomics of Chlamydomonas.</title>
        <authorList>
            <person name="Craig R.J."/>
            <person name="Hasan A.R."/>
            <person name="Ness R.W."/>
            <person name="Keightley P.D."/>
        </authorList>
    </citation>
    <scope>NUCLEOTIDE SEQUENCE</scope>
    <source>
        <strain evidence="3">CCAP 11/173</strain>
    </source>
</reference>
<dbReference type="GO" id="GO:0005524">
    <property type="term" value="F:ATP binding"/>
    <property type="evidence" value="ECO:0007669"/>
    <property type="project" value="InterPro"/>
</dbReference>
<feature type="compositionally biased region" description="Low complexity" evidence="1">
    <location>
        <begin position="1289"/>
        <end position="1306"/>
    </location>
</feature>
<dbReference type="SUPFAM" id="SSF56112">
    <property type="entry name" value="Protein kinase-like (PK-like)"/>
    <property type="match status" value="1"/>
</dbReference>
<feature type="domain" description="Protein kinase" evidence="2">
    <location>
        <begin position="1105"/>
        <end position="1477"/>
    </location>
</feature>
<feature type="compositionally biased region" description="Low complexity" evidence="1">
    <location>
        <begin position="540"/>
        <end position="552"/>
    </location>
</feature>
<accession>A0A835TB57</accession>
<protein>
    <recommendedName>
        <fullName evidence="2">Protein kinase domain-containing protein</fullName>
    </recommendedName>
</protein>
<feature type="compositionally biased region" description="Low complexity" evidence="1">
    <location>
        <begin position="1018"/>
        <end position="1030"/>
    </location>
</feature>